<organism evidence="2 3">
    <name type="scientific">Oenococcus alcoholitolerans</name>
    <dbReference type="NCBI Taxonomy" id="931074"/>
    <lineage>
        <taxon>Bacteria</taxon>
        <taxon>Bacillati</taxon>
        <taxon>Bacillota</taxon>
        <taxon>Bacilli</taxon>
        <taxon>Lactobacillales</taxon>
        <taxon>Lactobacillaceae</taxon>
        <taxon>Oenococcus</taxon>
    </lineage>
</organism>
<sequence length="128" mass="14576">MRKDQLIYPVIISEYFDDGHYYVVTSPNLEGLVTQGDSLQEAVLNAQDAIATLLQGEEYPTVQDPKNWTLEDTDRVAWITVDMSDWLKKNTRTVKRSITIPKYLDDLARKNSTNVSRVATEALVKKLS</sequence>
<dbReference type="InterPro" id="IPR035069">
    <property type="entry name" value="TTHA1013/TTHA0281-like"/>
</dbReference>
<reference evidence="2 3" key="1">
    <citation type="journal article" date="2014" name="Antonie Van Leeuwenhoek">
        <title>Oenococcus alcoholitolerans sp. nov., a lactic acid bacteria isolated from cachaca and ethanol fermentation processes.</title>
        <authorList>
            <person name="Badotti F."/>
            <person name="Moreira A.P."/>
            <person name="Tonon L.A."/>
            <person name="de Lucena B.T."/>
            <person name="Gomes Fde C."/>
            <person name="Kruger R."/>
            <person name="Thompson C.C."/>
            <person name="de Morais M.A.Jr."/>
            <person name="Rosa C.A."/>
            <person name="Thompson F.L."/>
        </authorList>
    </citation>
    <scope>NUCLEOTIDE SEQUENCE [LARGE SCALE GENOMIC DNA]</scope>
    <source>
        <strain evidence="2 3">UFRJ-M7.2.18</strain>
    </source>
</reference>
<dbReference type="EMBL" id="AXCV01000006">
    <property type="protein sequence ID" value="KGO32555.1"/>
    <property type="molecule type" value="Genomic_DNA"/>
</dbReference>
<evidence type="ECO:0000313" key="3">
    <source>
        <dbReference type="Proteomes" id="UP000030023"/>
    </source>
</evidence>
<protein>
    <submittedName>
        <fullName evidence="2">Antitoxin HicB</fullName>
    </submittedName>
</protein>
<accession>A0ABR4XT46</accession>
<dbReference type="SUPFAM" id="SSF143100">
    <property type="entry name" value="TTHA1013/TTHA0281-like"/>
    <property type="match status" value="1"/>
</dbReference>
<keyword evidence="3" id="KW-1185">Reference proteome</keyword>
<name>A0ABR4XT46_9LACO</name>
<feature type="domain" description="HicB-like antitoxin of toxin-antitoxin system" evidence="1">
    <location>
        <begin position="8"/>
        <end position="113"/>
    </location>
</feature>
<dbReference type="InterPro" id="IPR031807">
    <property type="entry name" value="HicB-like"/>
</dbReference>
<proteinExistence type="predicted"/>
<dbReference type="Pfam" id="PF15919">
    <property type="entry name" value="HicB_lk_antitox"/>
    <property type="match status" value="1"/>
</dbReference>
<evidence type="ECO:0000259" key="1">
    <source>
        <dbReference type="Pfam" id="PF15919"/>
    </source>
</evidence>
<evidence type="ECO:0000313" key="2">
    <source>
        <dbReference type="EMBL" id="KGO32555.1"/>
    </source>
</evidence>
<gene>
    <name evidence="2" type="ORF">Q757_00405</name>
</gene>
<dbReference type="Gene3D" id="3.30.160.250">
    <property type="match status" value="1"/>
</dbReference>
<dbReference type="Proteomes" id="UP000030023">
    <property type="component" value="Unassembled WGS sequence"/>
</dbReference>
<comment type="caution">
    <text evidence="2">The sequence shown here is derived from an EMBL/GenBank/DDBJ whole genome shotgun (WGS) entry which is preliminary data.</text>
</comment>